<dbReference type="SUPFAM" id="SSF54001">
    <property type="entry name" value="Cysteine proteinases"/>
    <property type="match status" value="1"/>
</dbReference>
<comment type="caution">
    <text evidence="1">The sequence shown here is derived from an EMBL/GenBank/DDBJ whole genome shotgun (WGS) entry which is preliminary data.</text>
</comment>
<dbReference type="InterPro" id="IPR038765">
    <property type="entry name" value="Papain-like_cys_pep_sf"/>
</dbReference>
<proteinExistence type="predicted"/>
<sequence>MINSVRIYGQRIRQLPHMGRESGSCHNKKYLEGKRRFIMDLNELATLTPEEYSVRLGAITSSEEGRRGRKPTSRLRLDYRTLGFVTPVKNQRQQCQHD</sequence>
<dbReference type="EMBL" id="JADWDJ010000001">
    <property type="protein sequence ID" value="KAG5286781.1"/>
    <property type="molecule type" value="Genomic_DNA"/>
</dbReference>
<dbReference type="Gene3D" id="3.90.70.10">
    <property type="entry name" value="Cysteine proteinases"/>
    <property type="match status" value="1"/>
</dbReference>
<organism evidence="1 2">
    <name type="scientific">Alosa alosa</name>
    <name type="common">allis shad</name>
    <dbReference type="NCBI Taxonomy" id="278164"/>
    <lineage>
        <taxon>Eukaryota</taxon>
        <taxon>Metazoa</taxon>
        <taxon>Chordata</taxon>
        <taxon>Craniata</taxon>
        <taxon>Vertebrata</taxon>
        <taxon>Euteleostomi</taxon>
        <taxon>Actinopterygii</taxon>
        <taxon>Neopterygii</taxon>
        <taxon>Teleostei</taxon>
        <taxon>Clupei</taxon>
        <taxon>Clupeiformes</taxon>
        <taxon>Clupeoidei</taxon>
        <taxon>Clupeidae</taxon>
        <taxon>Alosa</taxon>
    </lineage>
</organism>
<gene>
    <name evidence="1" type="ORF">AALO_G00018690</name>
</gene>
<protein>
    <submittedName>
        <fullName evidence="1">Uncharacterized protein</fullName>
    </submittedName>
</protein>
<dbReference type="Proteomes" id="UP000823561">
    <property type="component" value="Chromosome 1"/>
</dbReference>
<evidence type="ECO:0000313" key="2">
    <source>
        <dbReference type="Proteomes" id="UP000823561"/>
    </source>
</evidence>
<accession>A0AAV6HMN0</accession>
<dbReference type="AlphaFoldDB" id="A0AAV6HMN0"/>
<evidence type="ECO:0000313" key="1">
    <source>
        <dbReference type="EMBL" id="KAG5286781.1"/>
    </source>
</evidence>
<keyword evidence="2" id="KW-1185">Reference proteome</keyword>
<reference evidence="1 2" key="1">
    <citation type="submission" date="2020-10" db="EMBL/GenBank/DDBJ databases">
        <title>Chromosome-scale genome assembly of the Allis shad, Alosa alosa.</title>
        <authorList>
            <person name="Margot Z."/>
            <person name="Christophe K."/>
            <person name="Cabau C."/>
            <person name="Louis A."/>
            <person name="Berthelot C."/>
            <person name="Parey E."/>
            <person name="Roest Crollius H."/>
            <person name="Montfort J."/>
            <person name="Robinson-Rechavi M."/>
            <person name="Bucao C."/>
            <person name="Bouchez O."/>
            <person name="Gislard M."/>
            <person name="Lluch J."/>
            <person name="Milhes M."/>
            <person name="Lampietro C."/>
            <person name="Lopez Roques C."/>
            <person name="Donnadieu C."/>
            <person name="Braasch I."/>
            <person name="Desvignes T."/>
            <person name="Postlethwait J."/>
            <person name="Bobe J."/>
            <person name="Guiguen Y."/>
        </authorList>
    </citation>
    <scope>NUCLEOTIDE SEQUENCE [LARGE SCALE GENOMIC DNA]</scope>
    <source>
        <strain evidence="1">M-15738</strain>
        <tissue evidence="1">Blood</tissue>
    </source>
</reference>
<name>A0AAV6HMN0_9TELE</name>